<organism evidence="2 3">
    <name type="scientific">Kiloniella antarctica</name>
    <dbReference type="NCBI Taxonomy" id="1550907"/>
    <lineage>
        <taxon>Bacteria</taxon>
        <taxon>Pseudomonadati</taxon>
        <taxon>Pseudomonadota</taxon>
        <taxon>Alphaproteobacteria</taxon>
        <taxon>Rhodospirillales</taxon>
        <taxon>Kiloniellaceae</taxon>
        <taxon>Kiloniella</taxon>
    </lineage>
</organism>
<proteinExistence type="predicted"/>
<evidence type="ECO:0000256" key="1">
    <source>
        <dbReference type="SAM" id="Phobius"/>
    </source>
</evidence>
<feature type="transmembrane region" description="Helical" evidence="1">
    <location>
        <begin position="32"/>
        <end position="51"/>
    </location>
</feature>
<gene>
    <name evidence="2" type="ORF">ACFSKO_07860</name>
</gene>
<keyword evidence="1" id="KW-0812">Transmembrane</keyword>
<comment type="caution">
    <text evidence="2">The sequence shown here is derived from an EMBL/GenBank/DDBJ whole genome shotgun (WGS) entry which is preliminary data.</text>
</comment>
<keyword evidence="1" id="KW-0472">Membrane</keyword>
<keyword evidence="1" id="KW-1133">Transmembrane helix</keyword>
<dbReference type="RefSeq" id="WP_380250208.1">
    <property type="nucleotide sequence ID" value="NZ_JBHUII010000004.1"/>
</dbReference>
<reference evidence="3" key="1">
    <citation type="journal article" date="2019" name="Int. J. Syst. Evol. Microbiol.">
        <title>The Global Catalogue of Microorganisms (GCM) 10K type strain sequencing project: providing services to taxonomists for standard genome sequencing and annotation.</title>
        <authorList>
            <consortium name="The Broad Institute Genomics Platform"/>
            <consortium name="The Broad Institute Genome Sequencing Center for Infectious Disease"/>
            <person name="Wu L."/>
            <person name="Ma J."/>
        </authorList>
    </citation>
    <scope>NUCLEOTIDE SEQUENCE [LARGE SCALE GENOMIC DNA]</scope>
    <source>
        <strain evidence="3">CGMCC 4.7192</strain>
    </source>
</reference>
<evidence type="ECO:0000313" key="2">
    <source>
        <dbReference type="EMBL" id="MFD2205519.1"/>
    </source>
</evidence>
<dbReference type="EMBL" id="JBHUII010000004">
    <property type="protein sequence ID" value="MFD2205519.1"/>
    <property type="molecule type" value="Genomic_DNA"/>
</dbReference>
<name>A0ABW5BIV5_9PROT</name>
<accession>A0ABW5BIV5</accession>
<feature type="transmembrane region" description="Helical" evidence="1">
    <location>
        <begin position="7"/>
        <end position="26"/>
    </location>
</feature>
<sequence length="98" mass="11296">MAFKQKLIDLFLLLTFPHVCLSVWISERIPPTLSAVIATSFAVLIGYLIFFDKPDIYYQLNEIWFLLLTAYLALPGLFFLARGFDKGGFDKDELEKED</sequence>
<feature type="transmembrane region" description="Helical" evidence="1">
    <location>
        <begin position="63"/>
        <end position="81"/>
    </location>
</feature>
<dbReference type="Proteomes" id="UP001597294">
    <property type="component" value="Unassembled WGS sequence"/>
</dbReference>
<protein>
    <submittedName>
        <fullName evidence="2">Uncharacterized protein</fullName>
    </submittedName>
</protein>
<keyword evidence="3" id="KW-1185">Reference proteome</keyword>
<evidence type="ECO:0000313" key="3">
    <source>
        <dbReference type="Proteomes" id="UP001597294"/>
    </source>
</evidence>